<keyword evidence="5 13" id="KW-0812">Transmembrane</keyword>
<evidence type="ECO:0000256" key="12">
    <source>
        <dbReference type="PIRSR" id="PIRSR602401-1"/>
    </source>
</evidence>
<feature type="binding site" description="axial binding residue" evidence="12">
    <location>
        <position position="483"/>
    </location>
    <ligand>
        <name>heme</name>
        <dbReference type="ChEBI" id="CHEBI:30413"/>
    </ligand>
    <ligandPart>
        <name>Fe</name>
        <dbReference type="ChEBI" id="CHEBI:18248"/>
    </ligandPart>
</feature>
<dbReference type="Proteomes" id="UP000078559">
    <property type="component" value="Chromosome 6"/>
</dbReference>
<dbReference type="GO" id="GO:0016705">
    <property type="term" value="F:oxidoreductase activity, acting on paired donors, with incorporation or reduction of molecular oxygen"/>
    <property type="evidence" value="ECO:0007669"/>
    <property type="project" value="InterPro"/>
</dbReference>
<dbReference type="GO" id="GO:0004497">
    <property type="term" value="F:monooxygenase activity"/>
    <property type="evidence" value="ECO:0007669"/>
    <property type="project" value="UniProtKB-KW"/>
</dbReference>
<keyword evidence="8" id="KW-0560">Oxidoreductase</keyword>
<dbReference type="InterPro" id="IPR002401">
    <property type="entry name" value="Cyt_P450_E_grp-I"/>
</dbReference>
<dbReference type="PANTHER" id="PTHR24305:SF112">
    <property type="entry name" value="L-ORNITHINE-N5-MONOOXYGENASE (EUROFUNG)"/>
    <property type="match status" value="1"/>
</dbReference>
<gene>
    <name evidence="14" type="ORF">VM1G_05933</name>
</gene>
<evidence type="ECO:0000256" key="13">
    <source>
        <dbReference type="SAM" id="Phobius"/>
    </source>
</evidence>
<dbReference type="Gene3D" id="1.10.630.10">
    <property type="entry name" value="Cytochrome P450"/>
    <property type="match status" value="1"/>
</dbReference>
<dbReference type="InterPro" id="IPR050121">
    <property type="entry name" value="Cytochrome_P450_monoxygenase"/>
</dbReference>
<dbReference type="GO" id="GO:0005506">
    <property type="term" value="F:iron ion binding"/>
    <property type="evidence" value="ECO:0007669"/>
    <property type="project" value="InterPro"/>
</dbReference>
<evidence type="ECO:0000256" key="7">
    <source>
        <dbReference type="ARBA" id="ARBA00022989"/>
    </source>
</evidence>
<dbReference type="CDD" id="cd11061">
    <property type="entry name" value="CYP67-like"/>
    <property type="match status" value="1"/>
</dbReference>
<evidence type="ECO:0000256" key="4">
    <source>
        <dbReference type="ARBA" id="ARBA00022617"/>
    </source>
</evidence>
<evidence type="ECO:0000256" key="1">
    <source>
        <dbReference type="ARBA" id="ARBA00001971"/>
    </source>
</evidence>
<keyword evidence="7 13" id="KW-1133">Transmembrane helix</keyword>
<evidence type="ECO:0000256" key="9">
    <source>
        <dbReference type="ARBA" id="ARBA00023004"/>
    </source>
</evidence>
<accession>A0A194W1U9</accession>
<evidence type="ECO:0000313" key="15">
    <source>
        <dbReference type="Proteomes" id="UP000078559"/>
    </source>
</evidence>
<dbReference type="GO" id="GO:0020037">
    <property type="term" value="F:heme binding"/>
    <property type="evidence" value="ECO:0007669"/>
    <property type="project" value="InterPro"/>
</dbReference>
<evidence type="ECO:0000256" key="11">
    <source>
        <dbReference type="ARBA" id="ARBA00023136"/>
    </source>
</evidence>
<feature type="transmembrane region" description="Helical" evidence="13">
    <location>
        <begin position="62"/>
        <end position="81"/>
    </location>
</feature>
<dbReference type="AlphaFoldDB" id="A0A194W1U9"/>
<keyword evidence="10" id="KW-0503">Monooxygenase</keyword>
<evidence type="ECO:0000256" key="2">
    <source>
        <dbReference type="ARBA" id="ARBA00004370"/>
    </source>
</evidence>
<feature type="transmembrane region" description="Helical" evidence="13">
    <location>
        <begin position="33"/>
        <end position="50"/>
    </location>
</feature>
<dbReference type="EMBL" id="CM003103">
    <property type="protein sequence ID" value="KUI70252.1"/>
    <property type="molecule type" value="Genomic_DNA"/>
</dbReference>
<comment type="similarity">
    <text evidence="3">Belongs to the cytochrome P450 family.</text>
</comment>
<evidence type="ECO:0000256" key="8">
    <source>
        <dbReference type="ARBA" id="ARBA00023002"/>
    </source>
</evidence>
<comment type="cofactor">
    <cofactor evidence="1 12">
        <name>heme</name>
        <dbReference type="ChEBI" id="CHEBI:30413"/>
    </cofactor>
</comment>
<protein>
    <submittedName>
        <fullName evidence="14">Tryprostatin B 6-hydroxylase</fullName>
    </submittedName>
</protein>
<keyword evidence="4 12" id="KW-0349">Heme</keyword>
<evidence type="ECO:0000313" key="14">
    <source>
        <dbReference type="EMBL" id="KUI70252.1"/>
    </source>
</evidence>
<dbReference type="PRINTS" id="PR00385">
    <property type="entry name" value="P450"/>
</dbReference>
<keyword evidence="6 12" id="KW-0479">Metal-binding</keyword>
<keyword evidence="11 13" id="KW-0472">Membrane</keyword>
<evidence type="ECO:0000256" key="5">
    <source>
        <dbReference type="ARBA" id="ARBA00022692"/>
    </source>
</evidence>
<evidence type="ECO:0000256" key="3">
    <source>
        <dbReference type="ARBA" id="ARBA00010617"/>
    </source>
</evidence>
<name>A0A194W1U9_CYTMA</name>
<sequence>MLSPEVLLSFLLGISLHVFVLRHGEWDSAVTELLATAGAAPLALSLALLYRTGADWWSAMKTSSSLVAAVIFGIYLSMLVYRAAFHRLNRFPGPFLARLSNFYFAIVTFKKHQEYIDLDDLHKKYGDVVRIGASTLSIADPRALQAVHMNTKCVKGPWYNVLAPERSLQTERDQAKHAARRKVWDRGFSTKALRNYESRVSYYSDKLLAHIGSASGVPMDASLWFNFYSFDVMGDLSLGRSFEMLDSGKAHFFMKALHEFMFMVGVFSHIMWAFRTINATPIVNSESVKFKTWVKESLQKRMDNPPDIPDVFSWIIDEYESHPQPTQQQTMDLRADGILIAIAGSDTTAAALTYLFMELATHPDVTRALQEELDTLSQEDPEPDANALSKLKYLQACIDETLRIQPVVPSGLQRVTPPEGLQIGDDLFIPGDMMVQIPTYTLHRDERNFVRPDEFIPDRWTSKPELVKNASVYSPFSIGSNNCVGKQLALMELRGVTSRILRRYDVSLAPGQTREAFVDKLVDGFTLACPKLEVVFTPRATKT</sequence>
<dbReference type="PANTHER" id="PTHR24305">
    <property type="entry name" value="CYTOCHROME P450"/>
    <property type="match status" value="1"/>
</dbReference>
<dbReference type="GO" id="GO:0016020">
    <property type="term" value="C:membrane"/>
    <property type="evidence" value="ECO:0007669"/>
    <property type="project" value="UniProtKB-SubCell"/>
</dbReference>
<dbReference type="SMR" id="A0A194W1U9"/>
<dbReference type="InterPro" id="IPR001128">
    <property type="entry name" value="Cyt_P450"/>
</dbReference>
<proteinExistence type="inferred from homology"/>
<keyword evidence="15" id="KW-1185">Reference proteome</keyword>
<dbReference type="Pfam" id="PF00067">
    <property type="entry name" value="p450"/>
    <property type="match status" value="1"/>
</dbReference>
<evidence type="ECO:0000256" key="10">
    <source>
        <dbReference type="ARBA" id="ARBA00023033"/>
    </source>
</evidence>
<keyword evidence="9 12" id="KW-0408">Iron</keyword>
<dbReference type="OrthoDB" id="6692864at2759"/>
<evidence type="ECO:0000256" key="6">
    <source>
        <dbReference type="ARBA" id="ARBA00022723"/>
    </source>
</evidence>
<organism evidence="14 15">
    <name type="scientific">Cytospora mali</name>
    <name type="common">Apple Valsa canker fungus</name>
    <name type="synonym">Valsa mali</name>
    <dbReference type="NCBI Taxonomy" id="578113"/>
    <lineage>
        <taxon>Eukaryota</taxon>
        <taxon>Fungi</taxon>
        <taxon>Dikarya</taxon>
        <taxon>Ascomycota</taxon>
        <taxon>Pezizomycotina</taxon>
        <taxon>Sordariomycetes</taxon>
        <taxon>Sordariomycetidae</taxon>
        <taxon>Diaporthales</taxon>
        <taxon>Cytosporaceae</taxon>
        <taxon>Cytospora</taxon>
    </lineage>
</organism>
<dbReference type="SUPFAM" id="SSF48264">
    <property type="entry name" value="Cytochrome P450"/>
    <property type="match status" value="1"/>
</dbReference>
<dbReference type="PRINTS" id="PR00463">
    <property type="entry name" value="EP450I"/>
</dbReference>
<comment type="subcellular location">
    <subcellularLocation>
        <location evidence="2">Membrane</location>
    </subcellularLocation>
</comment>
<reference evidence="14" key="1">
    <citation type="submission" date="2014-12" db="EMBL/GenBank/DDBJ databases">
        <title>Genome Sequence of Valsa Canker Pathogens Uncovers a Specific Adaption of Colonization on Woody Bark.</title>
        <authorList>
            <person name="Yin Z."/>
            <person name="Liu H."/>
            <person name="Gao X."/>
            <person name="Li Z."/>
            <person name="Song N."/>
            <person name="Ke X."/>
            <person name="Dai Q."/>
            <person name="Wu Y."/>
            <person name="Sun Y."/>
            <person name="Xu J.-R."/>
            <person name="Kang Z.K."/>
            <person name="Wang L."/>
            <person name="Huang L."/>
        </authorList>
    </citation>
    <scope>NUCLEOTIDE SEQUENCE [LARGE SCALE GENOMIC DNA]</scope>
    <source>
        <strain evidence="14">03-8</strain>
    </source>
</reference>
<dbReference type="InterPro" id="IPR036396">
    <property type="entry name" value="Cyt_P450_sf"/>
</dbReference>